<protein>
    <submittedName>
        <fullName evidence="1">Uncharacterized protein</fullName>
    </submittedName>
</protein>
<sequence length="230" mass="26804">MKSQQEIQDAARAIISFTDSNTYNNERQQNESPESESTLFFRKISSTLQSLINQILENRTCKQAIQIQNLYHSLSTLIRFKLGAHLKNKEEDEKQLRFEVKYWNRQCLFCIQQYGDAQDLTERINIGYGRLMIISISTTGGSSEEQDQEIYYELIYISNFIYELHEGRSKWQPSFQPLPLLARSTEEQIEEEGGNEEVDAQMNNNGNYGNIKRYANEVKAATLNRFFHSS</sequence>
<proteinExistence type="predicted"/>
<dbReference type="Proteomes" id="UP000324800">
    <property type="component" value="Unassembled WGS sequence"/>
</dbReference>
<accession>A0A5J4TZQ1</accession>
<comment type="caution">
    <text evidence="1">The sequence shown here is derived from an EMBL/GenBank/DDBJ whole genome shotgun (WGS) entry which is preliminary data.</text>
</comment>
<reference evidence="1 2" key="1">
    <citation type="submission" date="2019-03" db="EMBL/GenBank/DDBJ databases">
        <title>Single cell metagenomics reveals metabolic interactions within the superorganism composed of flagellate Streblomastix strix and complex community of Bacteroidetes bacteria on its surface.</title>
        <authorList>
            <person name="Treitli S.C."/>
            <person name="Kolisko M."/>
            <person name="Husnik F."/>
            <person name="Keeling P."/>
            <person name="Hampl V."/>
        </authorList>
    </citation>
    <scope>NUCLEOTIDE SEQUENCE [LARGE SCALE GENOMIC DNA]</scope>
    <source>
        <strain evidence="1">ST1C</strain>
    </source>
</reference>
<name>A0A5J4TZQ1_9EUKA</name>
<dbReference type="AlphaFoldDB" id="A0A5J4TZQ1"/>
<gene>
    <name evidence="1" type="ORF">EZS28_041323</name>
</gene>
<dbReference type="EMBL" id="SNRW01023268">
    <property type="protein sequence ID" value="KAA6363151.1"/>
    <property type="molecule type" value="Genomic_DNA"/>
</dbReference>
<evidence type="ECO:0000313" key="1">
    <source>
        <dbReference type="EMBL" id="KAA6363151.1"/>
    </source>
</evidence>
<organism evidence="1 2">
    <name type="scientific">Streblomastix strix</name>
    <dbReference type="NCBI Taxonomy" id="222440"/>
    <lineage>
        <taxon>Eukaryota</taxon>
        <taxon>Metamonada</taxon>
        <taxon>Preaxostyla</taxon>
        <taxon>Oxymonadida</taxon>
        <taxon>Streblomastigidae</taxon>
        <taxon>Streblomastix</taxon>
    </lineage>
</organism>
<evidence type="ECO:0000313" key="2">
    <source>
        <dbReference type="Proteomes" id="UP000324800"/>
    </source>
</evidence>